<sequence>MTFSRDFYTKTFSVLFDFVGSSWRDGLARYVPSMESLDRRSSHWFNPVCDGVCIPLPDPGEGLPQVPHGTVARLHRQVPGNRRIHRRSSLGRHLARRQQRYDGRVLGGGARCHSPQPIGCRDDTHQVDWTHYCWRGLRLWHPGSYWRGSLPGGIQETPGQTDLWNNRGVGLVILSLPHWTVALPPVWRRSHFRQ</sequence>
<dbReference type="AlphaFoldDB" id="A0A433T2Y0"/>
<gene>
    <name evidence="1" type="ORF">EGW08_016324</name>
</gene>
<dbReference type="EMBL" id="RQTK01000701">
    <property type="protein sequence ID" value="RUS75911.1"/>
    <property type="molecule type" value="Genomic_DNA"/>
</dbReference>
<name>A0A433T2Y0_ELYCH</name>
<evidence type="ECO:0000313" key="1">
    <source>
        <dbReference type="EMBL" id="RUS75911.1"/>
    </source>
</evidence>
<accession>A0A433T2Y0</accession>
<evidence type="ECO:0000313" key="2">
    <source>
        <dbReference type="Proteomes" id="UP000271974"/>
    </source>
</evidence>
<keyword evidence="2" id="KW-1185">Reference proteome</keyword>
<organism evidence="1 2">
    <name type="scientific">Elysia chlorotica</name>
    <name type="common">Eastern emerald elysia</name>
    <name type="synonym">Sea slug</name>
    <dbReference type="NCBI Taxonomy" id="188477"/>
    <lineage>
        <taxon>Eukaryota</taxon>
        <taxon>Metazoa</taxon>
        <taxon>Spiralia</taxon>
        <taxon>Lophotrochozoa</taxon>
        <taxon>Mollusca</taxon>
        <taxon>Gastropoda</taxon>
        <taxon>Heterobranchia</taxon>
        <taxon>Euthyneura</taxon>
        <taxon>Panpulmonata</taxon>
        <taxon>Sacoglossa</taxon>
        <taxon>Placobranchoidea</taxon>
        <taxon>Plakobranchidae</taxon>
        <taxon>Elysia</taxon>
    </lineage>
</organism>
<reference evidence="1 2" key="1">
    <citation type="submission" date="2019-01" db="EMBL/GenBank/DDBJ databases">
        <title>A draft genome assembly of the solar-powered sea slug Elysia chlorotica.</title>
        <authorList>
            <person name="Cai H."/>
            <person name="Li Q."/>
            <person name="Fang X."/>
            <person name="Li J."/>
            <person name="Curtis N.E."/>
            <person name="Altenburger A."/>
            <person name="Shibata T."/>
            <person name="Feng M."/>
            <person name="Maeda T."/>
            <person name="Schwartz J.A."/>
            <person name="Shigenobu S."/>
            <person name="Lundholm N."/>
            <person name="Nishiyama T."/>
            <person name="Yang H."/>
            <person name="Hasebe M."/>
            <person name="Li S."/>
            <person name="Pierce S.K."/>
            <person name="Wang J."/>
        </authorList>
    </citation>
    <scope>NUCLEOTIDE SEQUENCE [LARGE SCALE GENOMIC DNA]</scope>
    <source>
        <strain evidence="1">EC2010</strain>
        <tissue evidence="1">Whole organism of an adult</tissue>
    </source>
</reference>
<comment type="caution">
    <text evidence="1">The sequence shown here is derived from an EMBL/GenBank/DDBJ whole genome shotgun (WGS) entry which is preliminary data.</text>
</comment>
<protein>
    <submittedName>
        <fullName evidence="1">Uncharacterized protein</fullName>
    </submittedName>
</protein>
<dbReference type="Proteomes" id="UP000271974">
    <property type="component" value="Unassembled WGS sequence"/>
</dbReference>
<proteinExistence type="predicted"/>